<dbReference type="Pfam" id="PF08148">
    <property type="entry name" value="DSHCT"/>
    <property type="match status" value="1"/>
</dbReference>
<keyword evidence="9" id="KW-1185">Reference proteome</keyword>
<protein>
    <submittedName>
        <fullName evidence="8">Helicase</fullName>
    </submittedName>
</protein>
<keyword evidence="4" id="KW-0067">ATP-binding</keyword>
<dbReference type="CDD" id="cd18795">
    <property type="entry name" value="SF2_C_Ski2"/>
    <property type="match status" value="1"/>
</dbReference>
<dbReference type="GO" id="GO:0003676">
    <property type="term" value="F:nucleic acid binding"/>
    <property type="evidence" value="ECO:0007669"/>
    <property type="project" value="InterPro"/>
</dbReference>
<dbReference type="PROSITE" id="PS51192">
    <property type="entry name" value="HELICASE_ATP_BIND_1"/>
    <property type="match status" value="1"/>
</dbReference>
<dbReference type="SMART" id="SM01142">
    <property type="entry name" value="DSHCT"/>
    <property type="match status" value="1"/>
</dbReference>
<feature type="region of interest" description="Disordered" evidence="5">
    <location>
        <begin position="645"/>
        <end position="682"/>
    </location>
</feature>
<evidence type="ECO:0000259" key="6">
    <source>
        <dbReference type="PROSITE" id="PS51192"/>
    </source>
</evidence>
<evidence type="ECO:0000256" key="5">
    <source>
        <dbReference type="SAM" id="MobiDB-lite"/>
    </source>
</evidence>
<keyword evidence="2" id="KW-0378">Hydrolase</keyword>
<keyword evidence="3 8" id="KW-0347">Helicase</keyword>
<dbReference type="Gene3D" id="1.10.3380.30">
    <property type="match status" value="1"/>
</dbReference>
<dbReference type="Pfam" id="PF00270">
    <property type="entry name" value="DEAD"/>
    <property type="match status" value="1"/>
</dbReference>
<dbReference type="RefSeq" id="WP_203933241.1">
    <property type="nucleotide sequence ID" value="NZ_BOPH01000114.1"/>
</dbReference>
<dbReference type="GO" id="GO:0055087">
    <property type="term" value="C:Ski complex"/>
    <property type="evidence" value="ECO:0007669"/>
    <property type="project" value="TreeGrafter"/>
</dbReference>
<evidence type="ECO:0000259" key="7">
    <source>
        <dbReference type="PROSITE" id="PS51194"/>
    </source>
</evidence>
<dbReference type="InterPro" id="IPR050699">
    <property type="entry name" value="RNA-DNA_Helicase"/>
</dbReference>
<dbReference type="PANTHER" id="PTHR12131:SF1">
    <property type="entry name" value="ATP-DEPENDENT RNA HELICASE SUPV3L1, MITOCHONDRIAL-RELATED"/>
    <property type="match status" value="1"/>
</dbReference>
<reference evidence="8" key="1">
    <citation type="submission" date="2021-01" db="EMBL/GenBank/DDBJ databases">
        <title>Whole genome shotgun sequence of Virgisporangium ochraceum NBRC 16418.</title>
        <authorList>
            <person name="Komaki H."/>
            <person name="Tamura T."/>
        </authorList>
    </citation>
    <scope>NUCLEOTIDE SEQUENCE</scope>
    <source>
        <strain evidence="8">NBRC 16418</strain>
    </source>
</reference>
<feature type="domain" description="Helicase C-terminal" evidence="7">
    <location>
        <begin position="266"/>
        <end position="474"/>
    </location>
</feature>
<evidence type="ECO:0000256" key="2">
    <source>
        <dbReference type="ARBA" id="ARBA00022801"/>
    </source>
</evidence>
<dbReference type="PANTHER" id="PTHR12131">
    <property type="entry name" value="ATP-DEPENDENT RNA AND DNA HELICASE"/>
    <property type="match status" value="1"/>
</dbReference>
<accession>A0A8J4A2K3</accession>
<dbReference type="InterPro" id="IPR027417">
    <property type="entry name" value="P-loop_NTPase"/>
</dbReference>
<feature type="domain" description="Helicase ATP-binding" evidence="6">
    <location>
        <begin position="43"/>
        <end position="201"/>
    </location>
</feature>
<dbReference type="EMBL" id="BOPH01000114">
    <property type="protein sequence ID" value="GIJ73417.1"/>
    <property type="molecule type" value="Genomic_DNA"/>
</dbReference>
<evidence type="ECO:0000313" key="9">
    <source>
        <dbReference type="Proteomes" id="UP000635606"/>
    </source>
</evidence>
<sequence length="929" mass="102129">MTSPAQRYADSRARALEAKEHPAFTEFTADLPFEPDPFQVDACKSLEKGSGVLVCAPTGAGKTVVGEFAVFLALRQGRKCFYTTPIKALSNQKYNDLVQTHGVDKVGLLTGDNAINGDAPVVVMTTEVLRNMLYAGSPALTGLSYVVMDEVHYLADRFRGAVWEEVIIHLPESVTLVSLSATVSNAEEFADWLVTVRGETEVVVTEHRPVPLWQHMLVGKRMFDLFHDQEAAEHHEVHPELLRYTREQLRRLDWVDDRRGYRSRRKATPLRYEIVERLDREGLLPAILFIFSRAGCAAAVQQCLAAGLRLNAPDERAEIRAIVEERIRDIPAEDLNVLGYWEWLDGLERGLAAHHAGMLPVFKEVVEELFVRGLVKAVFATETLALGINMPARCVVLERLVKFNGEQHADLTPGEYTQLTGRAGRRGIDVEGHAVVVWAPEVDPQHVAGLASTRTYPLKSSFRPSYNMAVNLVGSVGASAARELLESSFAQFQADRSVVGIARQVQKHTEAMDQYARSMACHLGDFDGYFNVRIAITERERTLARDGAAQQRAAAVGSLERLRVGDVIRVPSGRRAGLAVVLDPGTGGFGEPRPMVLTEDRWAGRVAATDFAAPVEPLARVRVPKHFNPRSPQERRDLAASLRNAANGSGLTDRRGSGRGFDPSKGARRQRGRGAAGRGGAADDPQLVEYRAALRAHPCHACPDREEHARWAERRWRLHRETEGLRAKVAARTGSLARTFDKVCGLLADRGYLGADGQVTDAGRMLSRIWTEADLLVAECLRSGIWKGLGPADLAAAVSVVLYESRRESEERASAPRGPVGDAIDATRAIWARLSADEGDRGLTLTREPDLGFVWPMYRWARGESLAKVLASAHGLDGDMPAGDFVRWARQVLDLLGQLSEAGDAELRKTARSAMDAVRRGVLAYSAMA</sequence>
<keyword evidence="1" id="KW-0547">Nucleotide-binding</keyword>
<dbReference type="SUPFAM" id="SSF52540">
    <property type="entry name" value="P-loop containing nucleoside triphosphate hydrolases"/>
    <property type="match status" value="1"/>
</dbReference>
<dbReference type="AlphaFoldDB" id="A0A8J4A2K3"/>
<dbReference type="SMART" id="SM00490">
    <property type="entry name" value="HELICc"/>
    <property type="match status" value="1"/>
</dbReference>
<dbReference type="GO" id="GO:0005524">
    <property type="term" value="F:ATP binding"/>
    <property type="evidence" value="ECO:0007669"/>
    <property type="project" value="UniProtKB-KW"/>
</dbReference>
<evidence type="ECO:0000256" key="1">
    <source>
        <dbReference type="ARBA" id="ARBA00022741"/>
    </source>
</evidence>
<comment type="caution">
    <text evidence="8">The sequence shown here is derived from an EMBL/GenBank/DDBJ whole genome shotgun (WGS) entry which is preliminary data.</text>
</comment>
<dbReference type="GO" id="GO:0004386">
    <property type="term" value="F:helicase activity"/>
    <property type="evidence" value="ECO:0007669"/>
    <property type="project" value="UniProtKB-KW"/>
</dbReference>
<dbReference type="GO" id="GO:0016787">
    <property type="term" value="F:hydrolase activity"/>
    <property type="evidence" value="ECO:0007669"/>
    <property type="project" value="UniProtKB-KW"/>
</dbReference>
<dbReference type="SMART" id="SM00487">
    <property type="entry name" value="DEXDc"/>
    <property type="match status" value="1"/>
</dbReference>
<proteinExistence type="predicted"/>
<dbReference type="PROSITE" id="PS51194">
    <property type="entry name" value="HELICASE_CTER"/>
    <property type="match status" value="1"/>
</dbReference>
<dbReference type="InterPro" id="IPR012961">
    <property type="entry name" value="Ski2/MTR4_C"/>
</dbReference>
<dbReference type="FunFam" id="3.40.50.300:FF:000190">
    <property type="entry name" value="ATP-dependent RNA helicase"/>
    <property type="match status" value="1"/>
</dbReference>
<name>A0A8J4A2K3_9ACTN</name>
<organism evidence="8 9">
    <name type="scientific">Virgisporangium ochraceum</name>
    <dbReference type="NCBI Taxonomy" id="65505"/>
    <lineage>
        <taxon>Bacteria</taxon>
        <taxon>Bacillati</taxon>
        <taxon>Actinomycetota</taxon>
        <taxon>Actinomycetes</taxon>
        <taxon>Micromonosporales</taxon>
        <taxon>Micromonosporaceae</taxon>
        <taxon>Virgisporangium</taxon>
    </lineage>
</organism>
<dbReference type="InterPro" id="IPR001650">
    <property type="entry name" value="Helicase_C-like"/>
</dbReference>
<dbReference type="InterPro" id="IPR014001">
    <property type="entry name" value="Helicase_ATP-bd"/>
</dbReference>
<evidence type="ECO:0000256" key="4">
    <source>
        <dbReference type="ARBA" id="ARBA00022840"/>
    </source>
</evidence>
<dbReference type="InterPro" id="IPR011545">
    <property type="entry name" value="DEAD/DEAH_box_helicase_dom"/>
</dbReference>
<evidence type="ECO:0000256" key="3">
    <source>
        <dbReference type="ARBA" id="ARBA00022806"/>
    </source>
</evidence>
<gene>
    <name evidence="8" type="ORF">Voc01_083340</name>
</gene>
<dbReference type="GO" id="GO:0070478">
    <property type="term" value="P:nuclear-transcribed mRNA catabolic process, 3'-5' exonucleolytic nonsense-mediated decay"/>
    <property type="evidence" value="ECO:0007669"/>
    <property type="project" value="TreeGrafter"/>
</dbReference>
<dbReference type="Pfam" id="PF26090">
    <property type="entry name" value="SH3_HelY"/>
    <property type="match status" value="1"/>
</dbReference>
<evidence type="ECO:0000313" key="8">
    <source>
        <dbReference type="EMBL" id="GIJ73417.1"/>
    </source>
</evidence>
<dbReference type="InterPro" id="IPR058621">
    <property type="entry name" value="SH3_HelY"/>
</dbReference>
<dbReference type="Proteomes" id="UP000635606">
    <property type="component" value="Unassembled WGS sequence"/>
</dbReference>
<dbReference type="Gene3D" id="3.40.50.300">
    <property type="entry name" value="P-loop containing nucleotide triphosphate hydrolases"/>
    <property type="match status" value="2"/>
</dbReference>